<name>A0ABN7K3U3_9BACT</name>
<dbReference type="PROSITE" id="PS00763">
    <property type="entry name" value="GLUTATHIONE_PEROXID_2"/>
    <property type="match status" value="1"/>
</dbReference>
<keyword evidence="3 4" id="KW-0560">Oxidoreductase</keyword>
<dbReference type="InterPro" id="IPR029759">
    <property type="entry name" value="GPX_AS"/>
</dbReference>
<dbReference type="PIRSF" id="PIRSF000303">
    <property type="entry name" value="Glutathion_perox"/>
    <property type="match status" value="1"/>
</dbReference>
<gene>
    <name evidence="5" type="primary">gpx1</name>
    <name evidence="5" type="ORF">LMG8286_00347</name>
</gene>
<dbReference type="Proteomes" id="UP000789359">
    <property type="component" value="Unassembled WGS sequence"/>
</dbReference>
<evidence type="ECO:0000313" key="5">
    <source>
        <dbReference type="EMBL" id="CAD7286514.1"/>
    </source>
</evidence>
<dbReference type="SUPFAM" id="SSF52833">
    <property type="entry name" value="Thioredoxin-like"/>
    <property type="match status" value="1"/>
</dbReference>
<keyword evidence="2 4" id="KW-0575">Peroxidase</keyword>
<comment type="similarity">
    <text evidence="1 4">Belongs to the glutathione peroxidase family.</text>
</comment>
<protein>
    <recommendedName>
        <fullName evidence="4">Glutathione peroxidase</fullName>
    </recommendedName>
</protein>
<dbReference type="Gene3D" id="3.40.30.10">
    <property type="entry name" value="Glutaredoxin"/>
    <property type="match status" value="1"/>
</dbReference>
<proteinExistence type="inferred from homology"/>
<dbReference type="PANTHER" id="PTHR11592">
    <property type="entry name" value="GLUTATHIONE PEROXIDASE"/>
    <property type="match status" value="1"/>
</dbReference>
<sequence>MEIYDFKVRSINGADKYLSDYKGKVLLIVNTASLCGFTPQYDELQMLYSKFKDKGLCILGFPCNQFMDQEPDSDAEILDKCELNFGIKFDMFARCDVRGENAIPLFKHLTSKQPFKGLDPNHPLTSAVVELIEQYYPELLKPGNNEVKWNFTKFIVDQNGDVVARFEPTAPMKEIVSFVEKLLKN</sequence>
<reference evidence="5 6" key="1">
    <citation type="submission" date="2020-11" db="EMBL/GenBank/DDBJ databases">
        <authorList>
            <person name="Peeters C."/>
        </authorList>
    </citation>
    <scope>NUCLEOTIDE SEQUENCE [LARGE SCALE GENOMIC DNA]</scope>
    <source>
        <strain evidence="5 6">LMG 8286</strain>
    </source>
</reference>
<dbReference type="InterPro" id="IPR029760">
    <property type="entry name" value="GPX_CS"/>
</dbReference>
<evidence type="ECO:0000256" key="1">
    <source>
        <dbReference type="ARBA" id="ARBA00006926"/>
    </source>
</evidence>
<dbReference type="GO" id="GO:0004601">
    <property type="term" value="F:peroxidase activity"/>
    <property type="evidence" value="ECO:0007669"/>
    <property type="project" value="UniProtKB-KW"/>
</dbReference>
<organism evidence="5 6">
    <name type="scientific">Campylobacter suis</name>
    <dbReference type="NCBI Taxonomy" id="2790657"/>
    <lineage>
        <taxon>Bacteria</taxon>
        <taxon>Pseudomonadati</taxon>
        <taxon>Campylobacterota</taxon>
        <taxon>Epsilonproteobacteria</taxon>
        <taxon>Campylobacterales</taxon>
        <taxon>Campylobacteraceae</taxon>
        <taxon>Campylobacter</taxon>
    </lineage>
</organism>
<dbReference type="PANTHER" id="PTHR11592:SF78">
    <property type="entry name" value="GLUTATHIONE PEROXIDASE"/>
    <property type="match status" value="1"/>
</dbReference>
<dbReference type="CDD" id="cd00340">
    <property type="entry name" value="GSH_Peroxidase"/>
    <property type="match status" value="1"/>
</dbReference>
<dbReference type="PRINTS" id="PR01011">
    <property type="entry name" value="GLUTPROXDASE"/>
</dbReference>
<evidence type="ECO:0000256" key="3">
    <source>
        <dbReference type="ARBA" id="ARBA00023002"/>
    </source>
</evidence>
<dbReference type="InterPro" id="IPR000889">
    <property type="entry name" value="Glutathione_peroxidase"/>
</dbReference>
<dbReference type="Pfam" id="PF00255">
    <property type="entry name" value="GSHPx"/>
    <property type="match status" value="1"/>
</dbReference>
<dbReference type="PROSITE" id="PS00460">
    <property type="entry name" value="GLUTATHIONE_PEROXID_1"/>
    <property type="match status" value="1"/>
</dbReference>
<dbReference type="EMBL" id="CAJHOE010000001">
    <property type="protein sequence ID" value="CAD7286514.1"/>
    <property type="molecule type" value="Genomic_DNA"/>
</dbReference>
<evidence type="ECO:0000313" key="6">
    <source>
        <dbReference type="Proteomes" id="UP000789359"/>
    </source>
</evidence>
<evidence type="ECO:0000256" key="4">
    <source>
        <dbReference type="RuleBase" id="RU000499"/>
    </source>
</evidence>
<evidence type="ECO:0000256" key="2">
    <source>
        <dbReference type="ARBA" id="ARBA00022559"/>
    </source>
</evidence>
<dbReference type="RefSeq" id="WP_230056727.1">
    <property type="nucleotide sequence ID" value="NZ_CAJHOE010000001.1"/>
</dbReference>
<comment type="caution">
    <text evidence="5">The sequence shown here is derived from an EMBL/GenBank/DDBJ whole genome shotgun (WGS) entry which is preliminary data.</text>
</comment>
<dbReference type="InterPro" id="IPR036249">
    <property type="entry name" value="Thioredoxin-like_sf"/>
</dbReference>
<dbReference type="PROSITE" id="PS51355">
    <property type="entry name" value="GLUTATHIONE_PEROXID_3"/>
    <property type="match status" value="1"/>
</dbReference>
<accession>A0ABN7K3U3</accession>
<keyword evidence="6" id="KW-1185">Reference proteome</keyword>